<evidence type="ECO:0000313" key="10">
    <source>
        <dbReference type="Proteomes" id="UP001597237"/>
    </source>
</evidence>
<evidence type="ECO:0000259" key="8">
    <source>
        <dbReference type="PROSITE" id="PS50110"/>
    </source>
</evidence>
<dbReference type="SUPFAM" id="SSF55874">
    <property type="entry name" value="ATPase domain of HSP90 chaperone/DNA topoisomerase II/histidine kinase"/>
    <property type="match status" value="1"/>
</dbReference>
<dbReference type="PROSITE" id="PS50109">
    <property type="entry name" value="HIS_KIN"/>
    <property type="match status" value="1"/>
</dbReference>
<dbReference type="SMART" id="SM00448">
    <property type="entry name" value="REC"/>
    <property type="match status" value="1"/>
</dbReference>
<dbReference type="InterPro" id="IPR011006">
    <property type="entry name" value="CheY-like_superfamily"/>
</dbReference>
<dbReference type="InterPro" id="IPR036890">
    <property type="entry name" value="HATPase_C_sf"/>
</dbReference>
<name>A0ABW4N5E8_9CAUL</name>
<dbReference type="SMART" id="SM00387">
    <property type="entry name" value="HATPase_c"/>
    <property type="match status" value="1"/>
</dbReference>
<dbReference type="PANTHER" id="PTHR45339:SF1">
    <property type="entry name" value="HYBRID SIGNAL TRANSDUCTION HISTIDINE KINASE J"/>
    <property type="match status" value="1"/>
</dbReference>
<dbReference type="PANTHER" id="PTHR45339">
    <property type="entry name" value="HYBRID SIGNAL TRANSDUCTION HISTIDINE KINASE J"/>
    <property type="match status" value="1"/>
</dbReference>
<comment type="caution">
    <text evidence="9">The sequence shown here is derived from an EMBL/GenBank/DDBJ whole genome shotgun (WGS) entry which is preliminary data.</text>
</comment>
<dbReference type="InterPro" id="IPR004358">
    <property type="entry name" value="Sig_transdc_His_kin-like_C"/>
</dbReference>
<keyword evidence="4" id="KW-0902">Two-component regulatory system</keyword>
<feature type="domain" description="Histidine kinase" evidence="7">
    <location>
        <begin position="187"/>
        <end position="364"/>
    </location>
</feature>
<feature type="transmembrane region" description="Helical" evidence="6">
    <location>
        <begin position="41"/>
        <end position="70"/>
    </location>
</feature>
<dbReference type="Proteomes" id="UP001597237">
    <property type="component" value="Unassembled WGS sequence"/>
</dbReference>
<dbReference type="Pfam" id="PF00072">
    <property type="entry name" value="Response_reg"/>
    <property type="match status" value="1"/>
</dbReference>
<evidence type="ECO:0000256" key="1">
    <source>
        <dbReference type="ARBA" id="ARBA00000085"/>
    </source>
</evidence>
<dbReference type="InterPro" id="IPR003594">
    <property type="entry name" value="HATPase_dom"/>
</dbReference>
<dbReference type="Gene3D" id="3.40.50.2300">
    <property type="match status" value="1"/>
</dbReference>
<dbReference type="EC" id="2.7.13.3" evidence="2"/>
<feature type="transmembrane region" description="Helical" evidence="6">
    <location>
        <begin position="91"/>
        <end position="111"/>
    </location>
</feature>
<dbReference type="SUPFAM" id="SSF52172">
    <property type="entry name" value="CheY-like"/>
    <property type="match status" value="1"/>
</dbReference>
<accession>A0ABW4N5E8</accession>
<dbReference type="EMBL" id="JBHUEY010000006">
    <property type="protein sequence ID" value="MFD1785313.1"/>
    <property type="molecule type" value="Genomic_DNA"/>
</dbReference>
<evidence type="ECO:0000313" key="9">
    <source>
        <dbReference type="EMBL" id="MFD1785313.1"/>
    </source>
</evidence>
<dbReference type="PROSITE" id="PS50110">
    <property type="entry name" value="RESPONSE_REGULATORY"/>
    <property type="match status" value="1"/>
</dbReference>
<proteinExistence type="predicted"/>
<gene>
    <name evidence="9" type="ORF">ACFSC0_18070</name>
</gene>
<feature type="transmembrane region" description="Helical" evidence="6">
    <location>
        <begin position="117"/>
        <end position="141"/>
    </location>
</feature>
<dbReference type="CDD" id="cd17546">
    <property type="entry name" value="REC_hyHK_CKI1_RcsC-like"/>
    <property type="match status" value="1"/>
</dbReference>
<keyword evidence="6" id="KW-0812">Transmembrane</keyword>
<keyword evidence="6" id="KW-0472">Membrane</keyword>
<evidence type="ECO:0000259" key="7">
    <source>
        <dbReference type="PROSITE" id="PS50109"/>
    </source>
</evidence>
<dbReference type="InterPro" id="IPR005467">
    <property type="entry name" value="His_kinase_dom"/>
</dbReference>
<dbReference type="Gene3D" id="3.30.565.10">
    <property type="entry name" value="Histidine kinase-like ATPase, C-terminal domain"/>
    <property type="match status" value="1"/>
</dbReference>
<evidence type="ECO:0000256" key="2">
    <source>
        <dbReference type="ARBA" id="ARBA00012438"/>
    </source>
</evidence>
<evidence type="ECO:0000256" key="3">
    <source>
        <dbReference type="ARBA" id="ARBA00022553"/>
    </source>
</evidence>
<dbReference type="RefSeq" id="WP_377282265.1">
    <property type="nucleotide sequence ID" value="NZ_JBHRSI010000005.1"/>
</dbReference>
<keyword evidence="3 5" id="KW-0597">Phosphoprotein</keyword>
<organism evidence="9 10">
    <name type="scientific">Phenylobacterium terrae</name>
    <dbReference type="NCBI Taxonomy" id="2665495"/>
    <lineage>
        <taxon>Bacteria</taxon>
        <taxon>Pseudomonadati</taxon>
        <taxon>Pseudomonadota</taxon>
        <taxon>Alphaproteobacteria</taxon>
        <taxon>Caulobacterales</taxon>
        <taxon>Caulobacteraceae</taxon>
        <taxon>Phenylobacterium</taxon>
    </lineage>
</organism>
<keyword evidence="10" id="KW-1185">Reference proteome</keyword>
<protein>
    <recommendedName>
        <fullName evidence="2">histidine kinase</fullName>
        <ecNumber evidence="2">2.7.13.3</ecNumber>
    </recommendedName>
</protein>
<feature type="modified residue" description="4-aspartylphosphate" evidence="5">
    <location>
        <position position="428"/>
    </location>
</feature>
<keyword evidence="6" id="KW-1133">Transmembrane helix</keyword>
<dbReference type="Pfam" id="PF02518">
    <property type="entry name" value="HATPase_c"/>
    <property type="match status" value="1"/>
</dbReference>
<evidence type="ECO:0000256" key="6">
    <source>
        <dbReference type="SAM" id="Phobius"/>
    </source>
</evidence>
<dbReference type="InterPro" id="IPR001789">
    <property type="entry name" value="Sig_transdc_resp-reg_receiver"/>
</dbReference>
<dbReference type="PRINTS" id="PR00344">
    <property type="entry name" value="BCTRLSENSOR"/>
</dbReference>
<comment type="catalytic activity">
    <reaction evidence="1">
        <text>ATP + protein L-histidine = ADP + protein N-phospho-L-histidine.</text>
        <dbReference type="EC" id="2.7.13.3"/>
    </reaction>
</comment>
<evidence type="ECO:0000256" key="4">
    <source>
        <dbReference type="ARBA" id="ARBA00023012"/>
    </source>
</evidence>
<evidence type="ECO:0000256" key="5">
    <source>
        <dbReference type="PROSITE-ProRule" id="PRU00169"/>
    </source>
</evidence>
<sequence length="505" mass="52461">MSRSAARPLPSLDAARAAALEAKLAPWVGSRAVWRRLAGHAILGASVLLVIGWPLVALWLALAFAATLAASSAGRRRIMRRAHRPSPLDRLLPAASAYAAPALLALLAATIGGGWGLAAAAFMLTALAVHAVGQGDVAACLRWLRRRRARRAALPAAARIARSAAPTRITPAGRAAPAASPDSGQAMRTLLADLLDLSRLEAGRLTVGAAAFDLRSLLAATVRDWRPEARRKGLAFGLTGGAQAPRWVVGDPVRIRQILDTLMANALKFTTAGSVTLTVGAEPRADGRIDLTLAVLDSGPGMTSDQFAALFNAYDRREPAARRAGPGLSRHLARALARLMGGELTASSAPGLGAAFSLKLPLALADGGEGEIDTARGLRVLVVDDHAVYRQAFSLILATVCREVVCAQDGIEALDLLAAEPFDLVLLDLAMPRLGGLPATRRLRASSSLGRDVAVIALTASDSEDDRAACLAAGMNGFVSKPVDARELLAAIHAVISGEAIPQAA</sequence>
<feature type="domain" description="Response regulatory" evidence="8">
    <location>
        <begin position="379"/>
        <end position="496"/>
    </location>
</feature>
<reference evidence="10" key="1">
    <citation type="journal article" date="2019" name="Int. J. Syst. Evol. Microbiol.">
        <title>The Global Catalogue of Microorganisms (GCM) 10K type strain sequencing project: providing services to taxonomists for standard genome sequencing and annotation.</title>
        <authorList>
            <consortium name="The Broad Institute Genomics Platform"/>
            <consortium name="The Broad Institute Genome Sequencing Center for Infectious Disease"/>
            <person name="Wu L."/>
            <person name="Ma J."/>
        </authorList>
    </citation>
    <scope>NUCLEOTIDE SEQUENCE [LARGE SCALE GENOMIC DNA]</scope>
    <source>
        <strain evidence="10">DFY28</strain>
    </source>
</reference>